<dbReference type="OMA" id="RFINTHF"/>
<reference evidence="1 2" key="1">
    <citation type="journal article" date="2010" name="Proc. Natl. Acad. Sci. U.S.A.">
        <title>Insights into evolution of multicellular fungi from the assembled chromosomes of the mushroom Coprinopsis cinerea (Coprinus cinereus).</title>
        <authorList>
            <person name="Stajich J.E."/>
            <person name="Wilke S.K."/>
            <person name="Ahren D."/>
            <person name="Au C.H."/>
            <person name="Birren B.W."/>
            <person name="Borodovsky M."/>
            <person name="Burns C."/>
            <person name="Canback B."/>
            <person name="Casselton L.A."/>
            <person name="Cheng C.K."/>
            <person name="Deng J."/>
            <person name="Dietrich F.S."/>
            <person name="Fargo D.C."/>
            <person name="Farman M.L."/>
            <person name="Gathman A.C."/>
            <person name="Goldberg J."/>
            <person name="Guigo R."/>
            <person name="Hoegger P.J."/>
            <person name="Hooker J.B."/>
            <person name="Huggins A."/>
            <person name="James T.Y."/>
            <person name="Kamada T."/>
            <person name="Kilaru S."/>
            <person name="Kodira C."/>
            <person name="Kues U."/>
            <person name="Kupfer D."/>
            <person name="Kwan H.S."/>
            <person name="Lomsadze A."/>
            <person name="Li W."/>
            <person name="Lilly W.W."/>
            <person name="Ma L.J."/>
            <person name="Mackey A.J."/>
            <person name="Manning G."/>
            <person name="Martin F."/>
            <person name="Muraguchi H."/>
            <person name="Natvig D.O."/>
            <person name="Palmerini H."/>
            <person name="Ramesh M.A."/>
            <person name="Rehmeyer C.J."/>
            <person name="Roe B.A."/>
            <person name="Shenoy N."/>
            <person name="Stanke M."/>
            <person name="Ter-Hovhannisyan V."/>
            <person name="Tunlid A."/>
            <person name="Velagapudi R."/>
            <person name="Vision T.J."/>
            <person name="Zeng Q."/>
            <person name="Zolan M.E."/>
            <person name="Pukkila P.J."/>
        </authorList>
    </citation>
    <scope>NUCLEOTIDE SEQUENCE [LARGE SCALE GENOMIC DNA]</scope>
    <source>
        <strain evidence="2">Okayama-7 / 130 / ATCC MYA-4618 / FGSC 9003</strain>
    </source>
</reference>
<dbReference type="HOGENOM" id="CLU_940132_0_0_1"/>
<dbReference type="Proteomes" id="UP000001861">
    <property type="component" value="Unassembled WGS sequence"/>
</dbReference>
<protein>
    <recommendedName>
        <fullName evidence="3">BTB domain-containing protein</fullName>
    </recommendedName>
</protein>
<comment type="caution">
    <text evidence="1">The sequence shown here is derived from an EMBL/GenBank/DDBJ whole genome shotgun (WGS) entry which is preliminary data.</text>
</comment>
<dbReference type="Gene3D" id="3.30.710.10">
    <property type="entry name" value="Potassium Channel Kv1.1, Chain A"/>
    <property type="match status" value="1"/>
</dbReference>
<proteinExistence type="predicted"/>
<evidence type="ECO:0000313" key="1">
    <source>
        <dbReference type="EMBL" id="EAU90790.2"/>
    </source>
</evidence>
<dbReference type="EMBL" id="AACS02000003">
    <property type="protein sequence ID" value="EAU90790.2"/>
    <property type="molecule type" value="Genomic_DNA"/>
</dbReference>
<dbReference type="InterPro" id="IPR011333">
    <property type="entry name" value="SKP1/BTB/POZ_sf"/>
</dbReference>
<evidence type="ECO:0008006" key="3">
    <source>
        <dbReference type="Google" id="ProtNLM"/>
    </source>
</evidence>
<dbReference type="AlphaFoldDB" id="A8N846"/>
<accession>A8N846</accession>
<dbReference type="KEGG" id="cci:CC1G_09267"/>
<dbReference type="GeneID" id="6007455"/>
<dbReference type="OrthoDB" id="2593747at2759"/>
<evidence type="ECO:0000313" key="2">
    <source>
        <dbReference type="Proteomes" id="UP000001861"/>
    </source>
</evidence>
<keyword evidence="2" id="KW-1185">Reference proteome</keyword>
<name>A8N846_COPC7</name>
<gene>
    <name evidence="1" type="ORF">CC1G_09267</name>
</gene>
<dbReference type="RefSeq" id="XP_001831002.2">
    <property type="nucleotide sequence ID" value="XM_001830950.2"/>
</dbReference>
<organism evidence="1 2">
    <name type="scientific">Coprinopsis cinerea (strain Okayama-7 / 130 / ATCC MYA-4618 / FGSC 9003)</name>
    <name type="common">Inky cap fungus</name>
    <name type="synonym">Hormographiella aspergillata</name>
    <dbReference type="NCBI Taxonomy" id="240176"/>
    <lineage>
        <taxon>Eukaryota</taxon>
        <taxon>Fungi</taxon>
        <taxon>Dikarya</taxon>
        <taxon>Basidiomycota</taxon>
        <taxon>Agaricomycotina</taxon>
        <taxon>Agaricomycetes</taxon>
        <taxon>Agaricomycetidae</taxon>
        <taxon>Agaricales</taxon>
        <taxon>Agaricineae</taxon>
        <taxon>Psathyrellaceae</taxon>
        <taxon>Coprinopsis</taxon>
    </lineage>
</organism>
<dbReference type="VEuPathDB" id="FungiDB:CC1G_09267"/>
<sequence length="296" mass="32550">MRARFSSSSNFIVEFKLIQVENRLYKIPRYRLVALSPVFADMFSLPQSHSEIVSPDGRGIVEGESEDRPIVLEGCRVVDFERLLALVYPRDDWVYGDSPPLTSLDEWVSALKLATLWQMEKIIGVAIAQLDEMELSETTKIRLGRAYGVKRWISEGVEAIASLKDVTAIPLEDLADTLGWEVTARILWARASCATTPLSGKADVPFDKIRCKSYGCGKRVLGAGNLVCEGGHRADTVQKPPIRAGGGTWVPLAFLSKDTIGTALAVELGDLVVGDGVEVNPDVKKEIMDLFQDEVV</sequence>
<dbReference type="InParanoid" id="A8N846"/>